<dbReference type="Proteomes" id="UP000190460">
    <property type="component" value="Unassembled WGS sequence"/>
</dbReference>
<dbReference type="AlphaFoldDB" id="A0A1T4X001"/>
<keyword evidence="3" id="KW-1185">Reference proteome</keyword>
<accession>A0A1T4X001</accession>
<organism evidence="2 3">
    <name type="scientific">Thiothrix eikelboomii</name>
    <dbReference type="NCBI Taxonomy" id="92487"/>
    <lineage>
        <taxon>Bacteria</taxon>
        <taxon>Pseudomonadati</taxon>
        <taxon>Pseudomonadota</taxon>
        <taxon>Gammaproteobacteria</taxon>
        <taxon>Thiotrichales</taxon>
        <taxon>Thiotrichaceae</taxon>
        <taxon>Thiothrix</taxon>
    </lineage>
</organism>
<keyword evidence="1" id="KW-0732">Signal</keyword>
<evidence type="ECO:0000313" key="2">
    <source>
        <dbReference type="EMBL" id="SKA82973.1"/>
    </source>
</evidence>
<feature type="signal peptide" evidence="1">
    <location>
        <begin position="1"/>
        <end position="22"/>
    </location>
</feature>
<feature type="chain" id="PRO_5012482111" description="Secreted protein" evidence="1">
    <location>
        <begin position="23"/>
        <end position="73"/>
    </location>
</feature>
<dbReference type="RefSeq" id="WP_143594346.1">
    <property type="nucleotide sequence ID" value="NZ_FUYB01000011.1"/>
</dbReference>
<name>A0A1T4X001_9GAMM</name>
<evidence type="ECO:0000313" key="3">
    <source>
        <dbReference type="Proteomes" id="UP000190460"/>
    </source>
</evidence>
<dbReference type="EMBL" id="FUYB01000011">
    <property type="protein sequence ID" value="SKA82973.1"/>
    <property type="molecule type" value="Genomic_DNA"/>
</dbReference>
<dbReference type="OrthoDB" id="9976427at2"/>
<proteinExistence type="predicted"/>
<evidence type="ECO:0008006" key="4">
    <source>
        <dbReference type="Google" id="ProtNLM"/>
    </source>
</evidence>
<dbReference type="STRING" id="92487.SAMN02745130_02337"/>
<sequence length="73" mass="8322">MLRKGFLLLSCTVVLSLFPVYADESADDLTAMLEWWDNYGRYWSELDNPDSGNDTMMFSLLEGGQVPPKETIQ</sequence>
<protein>
    <recommendedName>
        <fullName evidence="4">Secreted protein</fullName>
    </recommendedName>
</protein>
<gene>
    <name evidence="2" type="ORF">SAMN02745130_02337</name>
</gene>
<reference evidence="2 3" key="1">
    <citation type="submission" date="2017-02" db="EMBL/GenBank/DDBJ databases">
        <authorList>
            <person name="Peterson S.W."/>
        </authorList>
    </citation>
    <scope>NUCLEOTIDE SEQUENCE [LARGE SCALE GENOMIC DNA]</scope>
    <source>
        <strain evidence="2 3">ATCC 49788</strain>
    </source>
</reference>
<evidence type="ECO:0000256" key="1">
    <source>
        <dbReference type="SAM" id="SignalP"/>
    </source>
</evidence>